<evidence type="ECO:0000256" key="10">
    <source>
        <dbReference type="ARBA" id="ARBA00022946"/>
    </source>
</evidence>
<evidence type="ECO:0000256" key="2">
    <source>
        <dbReference type="ARBA" id="ARBA00003195"/>
    </source>
</evidence>
<evidence type="ECO:0000256" key="3">
    <source>
        <dbReference type="ARBA" id="ARBA00004305"/>
    </source>
</evidence>
<evidence type="ECO:0000256" key="1">
    <source>
        <dbReference type="ARBA" id="ARBA00001974"/>
    </source>
</evidence>
<keyword evidence="10" id="KW-0809">Transit peptide</keyword>
<keyword evidence="16" id="KW-1185">Reference proteome</keyword>
<evidence type="ECO:0000256" key="9">
    <source>
        <dbReference type="ARBA" id="ARBA00022827"/>
    </source>
</evidence>
<comment type="similarity">
    <text evidence="4 13">Belongs to the complex I NDUFA10 subunit family.</text>
</comment>
<evidence type="ECO:0000256" key="11">
    <source>
        <dbReference type="ARBA" id="ARBA00022982"/>
    </source>
</evidence>
<dbReference type="Pfam" id="PF01712">
    <property type="entry name" value="dNK"/>
    <property type="match status" value="1"/>
</dbReference>
<dbReference type="InterPro" id="IPR050566">
    <property type="entry name" value="Deoxyribonucleoside_kinase"/>
</dbReference>
<proteinExistence type="inferred from homology"/>
<comment type="function">
    <text evidence="2 13">Accessory subunit of the mitochondrial membrane respiratory chain NADH dehydrogenase (Complex I), that is believed not to be involved in catalysis. Complex I functions in the transfer of electrons from NADH to the respiratory chain. The immediate electron acceptor for the enzyme is believed to be ubiquinone.</text>
</comment>
<evidence type="ECO:0000256" key="7">
    <source>
        <dbReference type="ARBA" id="ARBA00022630"/>
    </source>
</evidence>
<keyword evidence="7 13" id="KW-0285">Flavoprotein</keyword>
<gene>
    <name evidence="15" type="ORF">XYLVIOL_LOCUS5441</name>
</gene>
<sequence length="422" mass="49822">MNFSTMTSVLSISIAKNHSVGSFIRLCKITRNYNVTQVAFMNRLAYKEERPKPKPFNYRKKELSTRNFMFHLTSLMYDENTKLLVVEGPPCAGKEKLCKKLAEEFGLLYMPPPCHDDIFINPYGFDLRKLYRELPPSCQCYDLKRFLMDPKNKLTAPFQLAFLVMRYEQYTNAMLHMLATGQGVILNRSVFSDAIFVDTMYKAGYINKDVADYFNVLKKNSLHLLLRPHVVIYLNIPPDVTLENIKKYGTQDEINSEVFTKNYLIDLDIATREKCLTWLSPHSEILIYNSIDERHYMDIVQDIESLNLEEDEKKVKFSDWIFLNIVAVQERLIMYQDKNYMLHKMLRITEKIIPPELTLSVSDREHLLDVLDREPSESYEYNYNPYMGDTIKETKYKFVTHPYMSITRRIMRDFVNCKMFPE</sequence>
<organism evidence="15 16">
    <name type="scientific">Xylocopa violacea</name>
    <name type="common">Violet carpenter bee</name>
    <name type="synonym">Apis violacea</name>
    <dbReference type="NCBI Taxonomy" id="135666"/>
    <lineage>
        <taxon>Eukaryota</taxon>
        <taxon>Metazoa</taxon>
        <taxon>Ecdysozoa</taxon>
        <taxon>Arthropoda</taxon>
        <taxon>Hexapoda</taxon>
        <taxon>Insecta</taxon>
        <taxon>Pterygota</taxon>
        <taxon>Neoptera</taxon>
        <taxon>Endopterygota</taxon>
        <taxon>Hymenoptera</taxon>
        <taxon>Apocrita</taxon>
        <taxon>Aculeata</taxon>
        <taxon>Apoidea</taxon>
        <taxon>Anthophila</taxon>
        <taxon>Apidae</taxon>
        <taxon>Xylocopa</taxon>
        <taxon>Xylocopa</taxon>
    </lineage>
</organism>
<keyword evidence="12 13" id="KW-0496">Mitochondrion</keyword>
<dbReference type="PANTHER" id="PTHR10513:SF15">
    <property type="entry name" value="NADH DEHYDROGENASE [UBIQUINONE] 1 ALPHA SUBCOMPLEX SUBUNIT 10, MITOCHONDRIAL"/>
    <property type="match status" value="1"/>
</dbReference>
<dbReference type="Proteomes" id="UP001642520">
    <property type="component" value="Unassembled WGS sequence"/>
</dbReference>
<comment type="cofactor">
    <cofactor evidence="1 13">
        <name>FAD</name>
        <dbReference type="ChEBI" id="CHEBI:57692"/>
    </cofactor>
</comment>
<evidence type="ECO:0000259" key="14">
    <source>
        <dbReference type="Pfam" id="PF01712"/>
    </source>
</evidence>
<dbReference type="InterPro" id="IPR031314">
    <property type="entry name" value="DNK_dom"/>
</dbReference>
<keyword evidence="11 13" id="KW-0249">Electron transport</keyword>
<evidence type="ECO:0000256" key="5">
    <source>
        <dbReference type="ARBA" id="ARBA00017279"/>
    </source>
</evidence>
<evidence type="ECO:0000313" key="15">
    <source>
        <dbReference type="EMBL" id="CAL7942214.1"/>
    </source>
</evidence>
<accession>A0ABP1NMF1</accession>
<dbReference type="EMBL" id="CAXAJV020001292">
    <property type="protein sequence ID" value="CAL7942214.1"/>
    <property type="molecule type" value="Genomic_DNA"/>
</dbReference>
<comment type="subcellular location">
    <subcellularLocation>
        <location evidence="3 13">Mitochondrion matrix</location>
    </subcellularLocation>
</comment>
<feature type="domain" description="Deoxynucleoside kinase" evidence="14">
    <location>
        <begin position="84"/>
        <end position="268"/>
    </location>
</feature>
<dbReference type="PANTHER" id="PTHR10513">
    <property type="entry name" value="DEOXYNUCLEOSIDE KINASE"/>
    <property type="match status" value="1"/>
</dbReference>
<dbReference type="InterPro" id="IPR015828">
    <property type="entry name" value="NDUFA10"/>
</dbReference>
<evidence type="ECO:0000256" key="13">
    <source>
        <dbReference type="PIRNR" id="PIRNR000543"/>
    </source>
</evidence>
<dbReference type="Gene3D" id="3.40.50.300">
    <property type="entry name" value="P-loop containing nucleotide triphosphate hydrolases"/>
    <property type="match status" value="1"/>
</dbReference>
<comment type="caution">
    <text evidence="15">The sequence shown here is derived from an EMBL/GenBank/DDBJ whole genome shotgun (WGS) entry which is preliminary data.</text>
</comment>
<evidence type="ECO:0000256" key="6">
    <source>
        <dbReference type="ARBA" id="ARBA00022448"/>
    </source>
</evidence>
<evidence type="ECO:0000256" key="8">
    <source>
        <dbReference type="ARBA" id="ARBA00022660"/>
    </source>
</evidence>
<keyword evidence="6 13" id="KW-0813">Transport</keyword>
<keyword evidence="9 13" id="KW-0274">FAD</keyword>
<reference evidence="15 16" key="1">
    <citation type="submission" date="2024-08" db="EMBL/GenBank/DDBJ databases">
        <authorList>
            <person name="Will J Nash"/>
            <person name="Angela Man"/>
            <person name="Seanna McTaggart"/>
            <person name="Kendall Baker"/>
            <person name="Tom Barker"/>
            <person name="Leah Catchpole"/>
            <person name="Alex Durrant"/>
            <person name="Karim Gharbi"/>
            <person name="Naomi Irish"/>
            <person name="Gemy Kaithakottil"/>
            <person name="Debby Ku"/>
            <person name="Aaliyah Providence"/>
            <person name="Felix Shaw"/>
            <person name="David Swarbreck"/>
            <person name="Chris Watkins"/>
            <person name="Ann M. McCartney"/>
            <person name="Giulio Formenti"/>
            <person name="Alice Mouton"/>
            <person name="Noel Vella"/>
            <person name="Bjorn M von Reumont"/>
            <person name="Adriana Vella"/>
            <person name="Wilfried Haerty"/>
        </authorList>
    </citation>
    <scope>NUCLEOTIDE SEQUENCE [LARGE SCALE GENOMIC DNA]</scope>
</reference>
<dbReference type="InterPro" id="IPR027417">
    <property type="entry name" value="P-loop_NTPase"/>
</dbReference>
<dbReference type="PIRSF" id="PIRSF000543">
    <property type="entry name" value="NADH_UQ_42KD"/>
    <property type="match status" value="1"/>
</dbReference>
<keyword evidence="8 13" id="KW-0679">Respiratory chain</keyword>
<evidence type="ECO:0000256" key="4">
    <source>
        <dbReference type="ARBA" id="ARBA00008606"/>
    </source>
</evidence>
<evidence type="ECO:0000313" key="16">
    <source>
        <dbReference type="Proteomes" id="UP001642520"/>
    </source>
</evidence>
<evidence type="ECO:0000256" key="12">
    <source>
        <dbReference type="ARBA" id="ARBA00023128"/>
    </source>
</evidence>
<name>A0ABP1NMF1_XYLVO</name>
<protein>
    <recommendedName>
        <fullName evidence="5 13">NADH dehydrogenase [ubiquinone] 1 alpha subcomplex subunit 10, mitochondrial</fullName>
    </recommendedName>
</protein>
<dbReference type="SUPFAM" id="SSF52540">
    <property type="entry name" value="P-loop containing nucleoside triphosphate hydrolases"/>
    <property type="match status" value="1"/>
</dbReference>